<dbReference type="AlphaFoldDB" id="A0A859DMH4"/>
<name>A0A859DMH4_9FIRM</name>
<gene>
    <name evidence="1" type="ORF">GJQ69_00200</name>
    <name evidence="2" type="ORF">GKP14_04580</name>
</gene>
<keyword evidence="1" id="KW-0067">ATP-binding</keyword>
<dbReference type="GO" id="GO:0006261">
    <property type="term" value="P:DNA-templated DNA replication"/>
    <property type="evidence" value="ECO:0007669"/>
    <property type="project" value="TreeGrafter"/>
</dbReference>
<dbReference type="EMBL" id="CP046161">
    <property type="protein sequence ID" value="QKO30356.1"/>
    <property type="molecule type" value="Genomic_DNA"/>
</dbReference>
<organism evidence="1 3">
    <name type="scientific">Caproicibacterium lactatifermentans</name>
    <dbReference type="NCBI Taxonomy" id="2666138"/>
    <lineage>
        <taxon>Bacteria</taxon>
        <taxon>Bacillati</taxon>
        <taxon>Bacillota</taxon>
        <taxon>Clostridia</taxon>
        <taxon>Eubacteriales</taxon>
        <taxon>Oscillospiraceae</taxon>
        <taxon>Caproicibacterium</taxon>
    </lineage>
</organism>
<evidence type="ECO:0000313" key="2">
    <source>
        <dbReference type="EMBL" id="QKO30356.1"/>
    </source>
</evidence>
<keyword evidence="4" id="KW-1185">Reference proteome</keyword>
<dbReference type="Pfam" id="PF13177">
    <property type="entry name" value="DNA_pol3_delta2"/>
    <property type="match status" value="1"/>
</dbReference>
<accession>A0A859DMH4</accession>
<sequence>MKLRLPQELCPPSVRTALLSVYETGRVPHALVFEGDAQQTLALAKWLAQVAVCLAPEERPCGHCAGCRKALAGSHPDIMRLGGGEAGRSFHKEEISELRRNAYIRPNEAGGRVFILENAQNLSPQAQNALLKVLEEPPTNVQFLLTCDRATSLLDTVRSRSQIYTLSATEQPQDDGLVAQIALAVCRPKESELLYLTAPLTKDRVRLHTVLEKLMLLFRDALVLRSGGTAVSGETETAEKLAQQFTRAQLYRFVQTAWEMLGDTERNANTALLVTTLCARLRSAAEH</sequence>
<dbReference type="Proteomes" id="UP000509623">
    <property type="component" value="Chromosome"/>
</dbReference>
<reference evidence="3 4" key="1">
    <citation type="submission" date="2019-11" db="EMBL/GenBank/DDBJ databases">
        <authorList>
            <person name="Ren C."/>
            <person name="Wang H."/>
            <person name="Xu Y."/>
        </authorList>
    </citation>
    <scope>NUCLEOTIDE SEQUENCE [LARGE SCALE GENOMIC DNA]</scope>
    <source>
        <strain evidence="4">JNU-WLY1368</strain>
        <strain evidence="1 3">LBM 19010</strain>
    </source>
</reference>
<dbReference type="PANTHER" id="PTHR11669">
    <property type="entry name" value="REPLICATION FACTOR C / DNA POLYMERASE III GAMMA-TAU SUBUNIT"/>
    <property type="match status" value="1"/>
</dbReference>
<dbReference type="EMBL" id="CP046051">
    <property type="protein sequence ID" value="QKN23038.1"/>
    <property type="molecule type" value="Genomic_DNA"/>
</dbReference>
<protein>
    <submittedName>
        <fullName evidence="1">ATP-binding protein</fullName>
    </submittedName>
</protein>
<evidence type="ECO:0000313" key="1">
    <source>
        <dbReference type="EMBL" id="QKN23038.1"/>
    </source>
</evidence>
<dbReference type="InterPro" id="IPR027417">
    <property type="entry name" value="P-loop_NTPase"/>
</dbReference>
<reference evidence="2" key="3">
    <citation type="journal article" date="2022" name="Int. J. Syst. Evol. Microbiol.">
        <title>Caproicibacterium lactatifermentans sp. nov., isolated from pit clay used for the production of Chinese strong aroma-type liquor.</title>
        <authorList>
            <person name="Wang H."/>
            <person name="Gu Y."/>
            <person name="Zhao D."/>
            <person name="Qiao Z."/>
            <person name="Zheng J."/>
            <person name="Gao J."/>
            <person name="Ren C."/>
            <person name="Xu Y."/>
        </authorList>
    </citation>
    <scope>NUCLEOTIDE SEQUENCE</scope>
    <source>
        <strain evidence="2">JNU-WLY1368</strain>
    </source>
</reference>
<dbReference type="KEGG" id="clf:GJQ69_00200"/>
<keyword evidence="1" id="KW-0547">Nucleotide-binding</keyword>
<evidence type="ECO:0000313" key="3">
    <source>
        <dbReference type="Proteomes" id="UP000501316"/>
    </source>
</evidence>
<dbReference type="PANTHER" id="PTHR11669:SF8">
    <property type="entry name" value="DNA POLYMERASE III SUBUNIT DELTA"/>
    <property type="match status" value="1"/>
</dbReference>
<dbReference type="InterPro" id="IPR050238">
    <property type="entry name" value="DNA_Rep/Repair_Clamp_Loader"/>
</dbReference>
<dbReference type="GO" id="GO:0005524">
    <property type="term" value="F:ATP binding"/>
    <property type="evidence" value="ECO:0007669"/>
    <property type="project" value="UniProtKB-KW"/>
</dbReference>
<evidence type="ECO:0000313" key="4">
    <source>
        <dbReference type="Proteomes" id="UP000509623"/>
    </source>
</evidence>
<proteinExistence type="predicted"/>
<dbReference type="RefSeq" id="WP_086034851.1">
    <property type="nucleotide sequence ID" value="NZ_CP046051.1"/>
</dbReference>
<dbReference type="Proteomes" id="UP000501316">
    <property type="component" value="Chromosome"/>
</dbReference>
<dbReference type="Gene3D" id="3.40.50.300">
    <property type="entry name" value="P-loop containing nucleotide triphosphate hydrolases"/>
    <property type="match status" value="1"/>
</dbReference>
<dbReference type="SUPFAM" id="SSF52540">
    <property type="entry name" value="P-loop containing nucleoside triphosphate hydrolases"/>
    <property type="match status" value="1"/>
</dbReference>
<reference evidence="2" key="2">
    <citation type="journal article" date="2021" name="Appl. Environ. Microbiol.">
        <title>Adaptability of a Caproate-Producing Bacterium Contributes to Its Dominance in an Anaerobic Fermentation System.</title>
        <authorList>
            <person name="Wang H."/>
            <person name="Gu Y."/>
            <person name="Zhou W."/>
            <person name="Zhao D."/>
            <person name="Qiao Z."/>
            <person name="Zheng J."/>
            <person name="Gao J."/>
            <person name="Chen X."/>
            <person name="Ren C."/>
            <person name="Xu Y."/>
        </authorList>
    </citation>
    <scope>NUCLEOTIDE SEQUENCE</scope>
    <source>
        <strain evidence="2">JNU-WLY1368</strain>
    </source>
</reference>